<evidence type="ECO:0000256" key="2">
    <source>
        <dbReference type="ARBA" id="ARBA00001946"/>
    </source>
</evidence>
<evidence type="ECO:0000256" key="6">
    <source>
        <dbReference type="ARBA" id="ARBA00022741"/>
    </source>
</evidence>
<dbReference type="Pfam" id="PF02110">
    <property type="entry name" value="HK"/>
    <property type="match status" value="1"/>
</dbReference>
<dbReference type="OrthoDB" id="8909021at2"/>
<dbReference type="NCBIfam" id="TIGR00694">
    <property type="entry name" value="thiM"/>
    <property type="match status" value="1"/>
</dbReference>
<dbReference type="InterPro" id="IPR029056">
    <property type="entry name" value="Ribokinase-like"/>
</dbReference>
<comment type="catalytic activity">
    <reaction evidence="1 11">
        <text>5-(2-hydroxyethyl)-4-methylthiazole + ATP = 4-methyl-5-(2-phosphooxyethyl)-thiazole + ADP + H(+)</text>
        <dbReference type="Rhea" id="RHEA:24212"/>
        <dbReference type="ChEBI" id="CHEBI:15378"/>
        <dbReference type="ChEBI" id="CHEBI:17957"/>
        <dbReference type="ChEBI" id="CHEBI:30616"/>
        <dbReference type="ChEBI" id="CHEBI:58296"/>
        <dbReference type="ChEBI" id="CHEBI:456216"/>
        <dbReference type="EC" id="2.7.1.50"/>
    </reaction>
</comment>
<evidence type="ECO:0000256" key="5">
    <source>
        <dbReference type="ARBA" id="ARBA00022723"/>
    </source>
</evidence>
<evidence type="ECO:0000256" key="4">
    <source>
        <dbReference type="ARBA" id="ARBA00022679"/>
    </source>
</evidence>
<feature type="binding site" evidence="11">
    <location>
        <position position="122"/>
    </location>
    <ligand>
        <name>ATP</name>
        <dbReference type="ChEBI" id="CHEBI:30616"/>
    </ligand>
</feature>
<dbReference type="NCBIfam" id="NF006830">
    <property type="entry name" value="PRK09355.1"/>
    <property type="match status" value="1"/>
</dbReference>
<feature type="binding site" evidence="11">
    <location>
        <position position="46"/>
    </location>
    <ligand>
        <name>substrate</name>
    </ligand>
</feature>
<dbReference type="InterPro" id="IPR000417">
    <property type="entry name" value="Hyethyz_kinase"/>
</dbReference>
<keyword evidence="8 11" id="KW-0067">ATP-binding</keyword>
<evidence type="ECO:0000256" key="7">
    <source>
        <dbReference type="ARBA" id="ARBA00022777"/>
    </source>
</evidence>
<evidence type="ECO:0000256" key="11">
    <source>
        <dbReference type="HAMAP-Rule" id="MF_00228"/>
    </source>
</evidence>
<reference evidence="12 13" key="1">
    <citation type="submission" date="2019-11" db="EMBL/GenBank/DDBJ databases">
        <title>Comparative genomics of hydrocarbon-degrading Desulfosarcina strains.</title>
        <authorList>
            <person name="Watanabe M."/>
            <person name="Kojima H."/>
            <person name="Fukui M."/>
        </authorList>
    </citation>
    <scope>NUCLEOTIDE SEQUENCE [LARGE SCALE GENOMIC DNA]</scope>
    <source>
        <strain evidence="12 13">PP31</strain>
    </source>
</reference>
<dbReference type="Proteomes" id="UP000427769">
    <property type="component" value="Chromosome"/>
</dbReference>
<dbReference type="PRINTS" id="PR01099">
    <property type="entry name" value="HYETHTZKNASE"/>
</dbReference>
<dbReference type="GO" id="GO:0009229">
    <property type="term" value="P:thiamine diphosphate biosynthetic process"/>
    <property type="evidence" value="ECO:0007669"/>
    <property type="project" value="UniProtKB-UniRule"/>
</dbReference>
<comment type="pathway">
    <text evidence="3 11">Cofactor biosynthesis; thiamine diphosphate biosynthesis; 4-methyl-5-(2-phosphoethyl)-thiazole from 5-(2-hydroxyethyl)-4-methylthiazole: step 1/1.</text>
</comment>
<sequence>MDLKETAAELLGKIRTNAPLVHNITNFVVMNSSANILLALGASPVMAHSRREVKEMAAMAGALVLNIGTLEEKWIEAMLLAAEAANERGIPVILDPVGAGATAYRSKVAETILRKTSVSVIRGNASEVLSLAVDDVRTKGVDSSLSFSDEIVTAAGALARKYGCIVSISGEKDLVADGDRVLRVANGVPLMTRVTGLGCGLSAVTGAFCSVAGEDLFNAVAAAYGFYGLCGELAHEVSDRPGSFYVAFVDAIHAAGAADIHTRLKIESG</sequence>
<dbReference type="EC" id="2.7.1.50" evidence="11"/>
<organism evidence="12 13">
    <name type="scientific">Desulfosarcina widdelii</name>
    <dbReference type="NCBI Taxonomy" id="947919"/>
    <lineage>
        <taxon>Bacteria</taxon>
        <taxon>Pseudomonadati</taxon>
        <taxon>Thermodesulfobacteriota</taxon>
        <taxon>Desulfobacteria</taxon>
        <taxon>Desulfobacterales</taxon>
        <taxon>Desulfosarcinaceae</taxon>
        <taxon>Desulfosarcina</taxon>
    </lineage>
</organism>
<evidence type="ECO:0000256" key="9">
    <source>
        <dbReference type="ARBA" id="ARBA00022842"/>
    </source>
</evidence>
<evidence type="ECO:0000256" key="1">
    <source>
        <dbReference type="ARBA" id="ARBA00001771"/>
    </source>
</evidence>
<keyword evidence="4 11" id="KW-0808">Transferase</keyword>
<evidence type="ECO:0000313" key="13">
    <source>
        <dbReference type="Proteomes" id="UP000427769"/>
    </source>
</evidence>
<dbReference type="UniPathway" id="UPA00060">
    <property type="reaction ID" value="UER00139"/>
</dbReference>
<keyword evidence="13" id="KW-1185">Reference proteome</keyword>
<comment type="cofactor">
    <cofactor evidence="2 11">
        <name>Mg(2+)</name>
        <dbReference type="ChEBI" id="CHEBI:18420"/>
    </cofactor>
</comment>
<dbReference type="AlphaFoldDB" id="A0A5K7ZGP7"/>
<dbReference type="PIRSF" id="PIRSF000513">
    <property type="entry name" value="Thz_kinase"/>
    <property type="match status" value="1"/>
</dbReference>
<keyword evidence="6 11" id="KW-0547">Nucleotide-binding</keyword>
<dbReference type="Gene3D" id="3.40.1190.20">
    <property type="match status" value="1"/>
</dbReference>
<dbReference type="SUPFAM" id="SSF53613">
    <property type="entry name" value="Ribokinase-like"/>
    <property type="match status" value="1"/>
</dbReference>
<dbReference type="EMBL" id="AP021875">
    <property type="protein sequence ID" value="BBO75277.1"/>
    <property type="molecule type" value="Genomic_DNA"/>
</dbReference>
<dbReference type="KEGG" id="dwd:DSCW_26940"/>
<name>A0A5K7ZGP7_9BACT</name>
<gene>
    <name evidence="11 12" type="primary">thiM</name>
    <name evidence="12" type="ORF">DSCW_26940</name>
</gene>
<dbReference type="HAMAP" id="MF_00228">
    <property type="entry name" value="Thz_kinase"/>
    <property type="match status" value="1"/>
</dbReference>
<dbReference type="GO" id="GO:0005524">
    <property type="term" value="F:ATP binding"/>
    <property type="evidence" value="ECO:0007669"/>
    <property type="project" value="UniProtKB-UniRule"/>
</dbReference>
<dbReference type="RefSeq" id="WP_155304215.1">
    <property type="nucleotide sequence ID" value="NZ_AP021875.1"/>
</dbReference>
<dbReference type="GO" id="GO:0000287">
    <property type="term" value="F:magnesium ion binding"/>
    <property type="evidence" value="ECO:0007669"/>
    <property type="project" value="UniProtKB-UniRule"/>
</dbReference>
<keyword evidence="7 11" id="KW-0418">Kinase</keyword>
<dbReference type="GO" id="GO:0004417">
    <property type="term" value="F:hydroxyethylthiazole kinase activity"/>
    <property type="evidence" value="ECO:0007669"/>
    <property type="project" value="UniProtKB-UniRule"/>
</dbReference>
<dbReference type="CDD" id="cd01170">
    <property type="entry name" value="THZ_kinase"/>
    <property type="match status" value="1"/>
</dbReference>
<keyword evidence="10 11" id="KW-0784">Thiamine biosynthesis</keyword>
<keyword evidence="9 11" id="KW-0460">Magnesium</keyword>
<evidence type="ECO:0000256" key="10">
    <source>
        <dbReference type="ARBA" id="ARBA00022977"/>
    </source>
</evidence>
<comment type="similarity">
    <text evidence="11">Belongs to the Thz kinase family.</text>
</comment>
<comment type="function">
    <text evidence="11">Catalyzes the phosphorylation of the hydroxyl group of 4-methyl-5-beta-hydroxyethylthiazole (THZ).</text>
</comment>
<accession>A0A5K7ZGP7</accession>
<evidence type="ECO:0000256" key="8">
    <source>
        <dbReference type="ARBA" id="ARBA00022840"/>
    </source>
</evidence>
<feature type="binding site" evidence="11">
    <location>
        <position position="169"/>
    </location>
    <ligand>
        <name>ATP</name>
        <dbReference type="ChEBI" id="CHEBI:30616"/>
    </ligand>
</feature>
<evidence type="ECO:0000313" key="12">
    <source>
        <dbReference type="EMBL" id="BBO75277.1"/>
    </source>
</evidence>
<feature type="binding site" evidence="11">
    <location>
        <position position="196"/>
    </location>
    <ligand>
        <name>substrate</name>
    </ligand>
</feature>
<protein>
    <recommendedName>
        <fullName evidence="11">Hydroxyethylthiazole kinase</fullName>
        <ecNumber evidence="11">2.7.1.50</ecNumber>
    </recommendedName>
    <alternativeName>
        <fullName evidence="11">4-methyl-5-beta-hydroxyethylthiazole kinase</fullName>
        <shortName evidence="11">TH kinase</shortName>
        <shortName evidence="11">Thz kinase</shortName>
    </alternativeName>
</protein>
<evidence type="ECO:0000256" key="3">
    <source>
        <dbReference type="ARBA" id="ARBA00004868"/>
    </source>
</evidence>
<proteinExistence type="inferred from homology"/>
<keyword evidence="5 11" id="KW-0479">Metal-binding</keyword>
<dbReference type="GO" id="GO:0009228">
    <property type="term" value="P:thiamine biosynthetic process"/>
    <property type="evidence" value="ECO:0007669"/>
    <property type="project" value="UniProtKB-KW"/>
</dbReference>